<keyword evidence="1" id="KW-1133">Transmembrane helix</keyword>
<feature type="transmembrane region" description="Helical" evidence="1">
    <location>
        <begin position="32"/>
        <end position="58"/>
    </location>
</feature>
<gene>
    <name evidence="2" type="ORF">XAT740_LOCUS40740</name>
</gene>
<evidence type="ECO:0000313" key="2">
    <source>
        <dbReference type="EMBL" id="CAF1520065.1"/>
    </source>
</evidence>
<keyword evidence="3" id="KW-1185">Reference proteome</keyword>
<dbReference type="Proteomes" id="UP000663828">
    <property type="component" value="Unassembled WGS sequence"/>
</dbReference>
<evidence type="ECO:0000256" key="1">
    <source>
        <dbReference type="SAM" id="Phobius"/>
    </source>
</evidence>
<protein>
    <submittedName>
        <fullName evidence="2">Uncharacterized protein</fullName>
    </submittedName>
</protein>
<evidence type="ECO:0000313" key="3">
    <source>
        <dbReference type="Proteomes" id="UP000663828"/>
    </source>
</evidence>
<dbReference type="EMBL" id="CAJNOR010004671">
    <property type="protein sequence ID" value="CAF1520065.1"/>
    <property type="molecule type" value="Genomic_DNA"/>
</dbReference>
<proteinExistence type="predicted"/>
<organism evidence="2 3">
    <name type="scientific">Adineta ricciae</name>
    <name type="common">Rotifer</name>
    <dbReference type="NCBI Taxonomy" id="249248"/>
    <lineage>
        <taxon>Eukaryota</taxon>
        <taxon>Metazoa</taxon>
        <taxon>Spiralia</taxon>
        <taxon>Gnathifera</taxon>
        <taxon>Rotifera</taxon>
        <taxon>Eurotatoria</taxon>
        <taxon>Bdelloidea</taxon>
        <taxon>Adinetida</taxon>
        <taxon>Adinetidae</taxon>
        <taxon>Adineta</taxon>
    </lineage>
</organism>
<keyword evidence="1" id="KW-0812">Transmembrane</keyword>
<comment type="caution">
    <text evidence="2">The sequence shown here is derived from an EMBL/GenBank/DDBJ whole genome shotgun (WGS) entry which is preliminary data.</text>
</comment>
<dbReference type="AlphaFoldDB" id="A0A815UNN9"/>
<reference evidence="2" key="1">
    <citation type="submission" date="2021-02" db="EMBL/GenBank/DDBJ databases">
        <authorList>
            <person name="Nowell W R."/>
        </authorList>
    </citation>
    <scope>NUCLEOTIDE SEQUENCE</scope>
</reference>
<sequence>MISLSAIRTYFTNRRTERLDGVPQSVAGQNSLWIPCLAAACLGGVLFIIAAVVVLALIPLYLPTKGTSVNVSTNNKVRLLTASFASNIDNDASSLQLTNYDSLTQQFNDHLGYKNKEVTVTSANIMSTTAKNLKKKKRKRQTSELSCDNTVRGIRATSKGKARLFVTFYLNSCPGSQCKTDKCIEKCSGSIQATIQSVFSSGSISLKIQLANGTTITTSLRICSFNQPVPGTENNA</sequence>
<accession>A0A815UNN9</accession>
<name>A0A815UNN9_ADIRI</name>
<keyword evidence="1" id="KW-0472">Membrane</keyword>